<comment type="caution">
    <text evidence="1">The sequence shown here is derived from an EMBL/GenBank/DDBJ whole genome shotgun (WGS) entry which is preliminary data.</text>
</comment>
<sequence>MVDLRIRLEKLERAMALPGSPAVVLYEGDDGRLVSDLFSSGGPGTPTATPAGWRPQMPDEPADAYVASLQATGLQVVVIEVMDASIPEPSTEPAVE</sequence>
<protein>
    <submittedName>
        <fullName evidence="1">Uncharacterized protein</fullName>
    </submittedName>
</protein>
<name>A0ABU5IFW0_9BURK</name>
<dbReference type="Proteomes" id="UP001293718">
    <property type="component" value="Unassembled WGS sequence"/>
</dbReference>
<keyword evidence="2" id="KW-1185">Reference proteome</keyword>
<evidence type="ECO:0000313" key="1">
    <source>
        <dbReference type="EMBL" id="MDZ5457882.1"/>
    </source>
</evidence>
<gene>
    <name evidence="1" type="ORF">SM757_14990</name>
</gene>
<accession>A0ABU5IFW0</accession>
<dbReference type="RefSeq" id="WP_322466068.1">
    <property type="nucleotide sequence ID" value="NZ_JAXOJX010000023.1"/>
</dbReference>
<evidence type="ECO:0000313" key="2">
    <source>
        <dbReference type="Proteomes" id="UP001293718"/>
    </source>
</evidence>
<organism evidence="1 2">
    <name type="scientific">Azohydromonas lata</name>
    <dbReference type="NCBI Taxonomy" id="45677"/>
    <lineage>
        <taxon>Bacteria</taxon>
        <taxon>Pseudomonadati</taxon>
        <taxon>Pseudomonadota</taxon>
        <taxon>Betaproteobacteria</taxon>
        <taxon>Burkholderiales</taxon>
        <taxon>Sphaerotilaceae</taxon>
        <taxon>Azohydromonas</taxon>
    </lineage>
</organism>
<proteinExistence type="predicted"/>
<reference evidence="1 2" key="1">
    <citation type="submission" date="2023-11" db="EMBL/GenBank/DDBJ databases">
        <title>Draft genome of Azohydromonas lata strain H1 (DSM1123), a polyhydroxyalkanoate producer.</title>
        <authorList>
            <person name="Traversa D."/>
            <person name="D'Addabbo P."/>
            <person name="Pazzani C."/>
            <person name="Manzari C."/>
            <person name="Chiara M."/>
            <person name="Scrascia M."/>
        </authorList>
    </citation>
    <scope>NUCLEOTIDE SEQUENCE [LARGE SCALE GENOMIC DNA]</scope>
    <source>
        <strain evidence="1 2">H1</strain>
    </source>
</reference>
<dbReference type="EMBL" id="JAXOJX010000023">
    <property type="protein sequence ID" value="MDZ5457882.1"/>
    <property type="molecule type" value="Genomic_DNA"/>
</dbReference>